<feature type="region of interest" description="Disordered" evidence="2">
    <location>
        <begin position="289"/>
        <end position="323"/>
    </location>
</feature>
<dbReference type="InterPro" id="IPR008705">
    <property type="entry name" value="Nanos/Xcar2"/>
</dbReference>
<dbReference type="EMBL" id="CAJQZP010000508">
    <property type="protein sequence ID" value="CAG4965271.1"/>
    <property type="molecule type" value="Genomic_DNA"/>
</dbReference>
<evidence type="ECO:0000313" key="4">
    <source>
        <dbReference type="EMBL" id="CAG4965271.1"/>
    </source>
</evidence>
<gene>
    <name evidence="4" type="ORF">PAPOLLO_LOCUS7389</name>
</gene>
<sequence>MDSMTLNYHMEEGKPTFTTAGDTPPTTSESFVAPDNRNHSHIQNSVFSPLAKPFQSRVGNELLNNNNMMQQEPRSADTAPTTPDMEEVLLNLRLNSSELLFDNNEHNTRNYFTNGNRSEAVPQSQTNIWNENSGVSGARNAEMVDTFDFLIKSLSSANNYVSMLTREQLSVLRSIRPSLLYEFLQEVAKVRSDKRSRRALPNECAFCKNNGENEDCYSSHALKDWRGRVLCPVLRAFRCPRCGATGDRAHTIKYCPENSDNGLDRNGGLLSRRRIPSSSSLLLNGSGRMPQGCNTAPATPAPSPSPTTANLTHSSLWPTFNMN</sequence>
<evidence type="ECO:0000313" key="5">
    <source>
        <dbReference type="Proteomes" id="UP000691718"/>
    </source>
</evidence>
<proteinExistence type="inferred from homology"/>
<dbReference type="Pfam" id="PF05741">
    <property type="entry name" value="zf-nanos"/>
    <property type="match status" value="1"/>
</dbReference>
<name>A0A8S3WM74_PARAO</name>
<evidence type="ECO:0000256" key="1">
    <source>
        <dbReference type="PROSITE-ProRule" id="PRU00855"/>
    </source>
</evidence>
<feature type="domain" description="Nanos-type" evidence="3">
    <location>
        <begin position="203"/>
        <end position="257"/>
    </location>
</feature>
<keyword evidence="1" id="KW-0694">RNA-binding</keyword>
<dbReference type="OrthoDB" id="10010129at2759"/>
<keyword evidence="1" id="KW-0863">Zinc-finger</keyword>
<protein>
    <submittedName>
        <fullName evidence="4">(apollo) hypothetical protein</fullName>
    </submittedName>
</protein>
<dbReference type="GO" id="GO:0008270">
    <property type="term" value="F:zinc ion binding"/>
    <property type="evidence" value="ECO:0007669"/>
    <property type="project" value="UniProtKB-KW"/>
</dbReference>
<dbReference type="Proteomes" id="UP000691718">
    <property type="component" value="Unassembled WGS sequence"/>
</dbReference>
<organism evidence="4 5">
    <name type="scientific">Parnassius apollo</name>
    <name type="common">Apollo butterfly</name>
    <name type="synonym">Papilio apollo</name>
    <dbReference type="NCBI Taxonomy" id="110799"/>
    <lineage>
        <taxon>Eukaryota</taxon>
        <taxon>Metazoa</taxon>
        <taxon>Ecdysozoa</taxon>
        <taxon>Arthropoda</taxon>
        <taxon>Hexapoda</taxon>
        <taxon>Insecta</taxon>
        <taxon>Pterygota</taxon>
        <taxon>Neoptera</taxon>
        <taxon>Endopterygota</taxon>
        <taxon>Lepidoptera</taxon>
        <taxon>Glossata</taxon>
        <taxon>Ditrysia</taxon>
        <taxon>Papilionoidea</taxon>
        <taxon>Papilionidae</taxon>
        <taxon>Parnassiinae</taxon>
        <taxon>Parnassini</taxon>
        <taxon>Parnassius</taxon>
        <taxon>Parnassius</taxon>
    </lineage>
</organism>
<feature type="region of interest" description="Disordered" evidence="2">
    <location>
        <begin position="1"/>
        <end position="24"/>
    </location>
</feature>
<accession>A0A8S3WM74</accession>
<evidence type="ECO:0000259" key="3">
    <source>
        <dbReference type="PROSITE" id="PS51522"/>
    </source>
</evidence>
<keyword evidence="1" id="KW-0862">Zinc</keyword>
<reference evidence="4" key="1">
    <citation type="submission" date="2021-04" db="EMBL/GenBank/DDBJ databases">
        <authorList>
            <person name="Tunstrom K."/>
        </authorList>
    </citation>
    <scope>NUCLEOTIDE SEQUENCE</scope>
</reference>
<evidence type="ECO:0000256" key="2">
    <source>
        <dbReference type="SAM" id="MobiDB-lite"/>
    </source>
</evidence>
<keyword evidence="1" id="KW-0810">Translation regulation</keyword>
<keyword evidence="5" id="KW-1185">Reference proteome</keyword>
<comment type="caution">
    <text evidence="4">The sequence shown here is derived from an EMBL/GenBank/DDBJ whole genome shotgun (WGS) entry which is preliminary data.</text>
</comment>
<comment type="similarity">
    <text evidence="1">Belongs to the nanos family.</text>
</comment>
<feature type="compositionally biased region" description="Polar residues" evidence="2">
    <location>
        <begin position="310"/>
        <end position="323"/>
    </location>
</feature>
<feature type="compositionally biased region" description="Low complexity" evidence="2">
    <location>
        <begin position="15"/>
        <end position="24"/>
    </location>
</feature>
<keyword evidence="1" id="KW-0479">Metal-binding</keyword>
<dbReference type="PROSITE" id="PS51522">
    <property type="entry name" value="ZF_NANOS"/>
    <property type="match status" value="1"/>
</dbReference>
<dbReference type="GO" id="GO:0003723">
    <property type="term" value="F:RNA binding"/>
    <property type="evidence" value="ECO:0007669"/>
    <property type="project" value="UniProtKB-UniRule"/>
</dbReference>
<dbReference type="AlphaFoldDB" id="A0A8S3WM74"/>
<dbReference type="InterPro" id="IPR024161">
    <property type="entry name" value="Znf_nanos-typ"/>
</dbReference>
<dbReference type="GO" id="GO:0006417">
    <property type="term" value="P:regulation of translation"/>
    <property type="evidence" value="ECO:0007669"/>
    <property type="project" value="UniProtKB-UniRule"/>
</dbReference>
<dbReference type="PANTHER" id="PTHR12887">
    <property type="entry name" value="NANOS PROTEIN"/>
    <property type="match status" value="1"/>
</dbReference>